<comment type="pathway">
    <text evidence="2">Carbohydrate degradation; pentose phosphate pathway; D-glyceraldehyde 3-phosphate and beta-D-fructose 6-phosphate from D-ribose 5-phosphate and D-xylulose 5-phosphate (non-oxidative stage): step 2/3.</text>
</comment>
<keyword evidence="7" id="KW-0570">Pentose shunt</keyword>
<dbReference type="InterPro" id="IPR013785">
    <property type="entry name" value="Aldolase_TIM"/>
</dbReference>
<dbReference type="Gene3D" id="3.20.20.70">
    <property type="entry name" value="Aldolase class I"/>
    <property type="match status" value="1"/>
</dbReference>
<keyword evidence="8" id="KW-0704">Schiff base</keyword>
<name>A0AAN8A8A5_9SACH</name>
<accession>A0AAN8A8A5</accession>
<evidence type="ECO:0000313" key="11">
    <source>
        <dbReference type="Proteomes" id="UP001306508"/>
    </source>
</evidence>
<evidence type="ECO:0000256" key="4">
    <source>
        <dbReference type="ARBA" id="ARBA00013151"/>
    </source>
</evidence>
<dbReference type="InterPro" id="IPR004730">
    <property type="entry name" value="Transaldolase_1"/>
</dbReference>
<dbReference type="PANTHER" id="PTHR10683">
    <property type="entry name" value="TRANSALDOLASE"/>
    <property type="match status" value="1"/>
</dbReference>
<evidence type="ECO:0000256" key="5">
    <source>
        <dbReference type="ARBA" id="ARBA00018292"/>
    </source>
</evidence>
<comment type="caution">
    <text evidence="10">The sequence shown here is derived from an EMBL/GenBank/DDBJ whole genome shotgun (WGS) entry which is preliminary data.</text>
</comment>
<evidence type="ECO:0000256" key="2">
    <source>
        <dbReference type="ARBA" id="ARBA00004857"/>
    </source>
</evidence>
<keyword evidence="11" id="KW-1185">Reference proteome</keyword>
<evidence type="ECO:0000313" key="10">
    <source>
        <dbReference type="EMBL" id="KAK5782402.1"/>
    </source>
</evidence>
<dbReference type="InterPro" id="IPR018225">
    <property type="entry name" value="Transaldolase_AS"/>
</dbReference>
<dbReference type="AlphaFoldDB" id="A0AAN8A8A5"/>
<dbReference type="Proteomes" id="UP001306508">
    <property type="component" value="Unassembled WGS sequence"/>
</dbReference>
<dbReference type="GO" id="GO:0005975">
    <property type="term" value="P:carbohydrate metabolic process"/>
    <property type="evidence" value="ECO:0007669"/>
    <property type="project" value="InterPro"/>
</dbReference>
<comment type="function">
    <text evidence="1">Transaldolase is important for the balance of metabolites in the pentose-phosphate pathway.</text>
</comment>
<dbReference type="SUPFAM" id="SSF51569">
    <property type="entry name" value="Aldolase"/>
    <property type="match status" value="1"/>
</dbReference>
<dbReference type="InterPro" id="IPR001585">
    <property type="entry name" value="TAL/FSA"/>
</dbReference>
<dbReference type="CDD" id="cd00957">
    <property type="entry name" value="Transaldolase_TalAB"/>
    <property type="match status" value="1"/>
</dbReference>
<dbReference type="GO" id="GO:0009052">
    <property type="term" value="P:pentose-phosphate shunt, non-oxidative branch"/>
    <property type="evidence" value="ECO:0007669"/>
    <property type="project" value="TreeGrafter"/>
</dbReference>
<keyword evidence="6" id="KW-0808">Transferase</keyword>
<evidence type="ECO:0000256" key="6">
    <source>
        <dbReference type="ARBA" id="ARBA00022679"/>
    </source>
</evidence>
<comment type="similarity">
    <text evidence="3">Belongs to the transaldolase family. Type 1 subfamily.</text>
</comment>
<evidence type="ECO:0000256" key="8">
    <source>
        <dbReference type="ARBA" id="ARBA00023270"/>
    </source>
</evidence>
<comment type="catalytic activity">
    <reaction evidence="9">
        <text>D-sedoheptulose 7-phosphate + D-glyceraldehyde 3-phosphate = D-erythrose 4-phosphate + beta-D-fructose 6-phosphate</text>
        <dbReference type="Rhea" id="RHEA:17053"/>
        <dbReference type="ChEBI" id="CHEBI:16897"/>
        <dbReference type="ChEBI" id="CHEBI:57483"/>
        <dbReference type="ChEBI" id="CHEBI:57634"/>
        <dbReference type="ChEBI" id="CHEBI:59776"/>
        <dbReference type="EC" id="2.2.1.2"/>
    </reaction>
</comment>
<dbReference type="Pfam" id="PF00923">
    <property type="entry name" value="TAL_FSA"/>
    <property type="match status" value="1"/>
</dbReference>
<organism evidence="10 11">
    <name type="scientific">Arxiozyma heterogenica</name>
    <dbReference type="NCBI Taxonomy" id="278026"/>
    <lineage>
        <taxon>Eukaryota</taxon>
        <taxon>Fungi</taxon>
        <taxon>Dikarya</taxon>
        <taxon>Ascomycota</taxon>
        <taxon>Saccharomycotina</taxon>
        <taxon>Saccharomycetes</taxon>
        <taxon>Saccharomycetales</taxon>
        <taxon>Saccharomycetaceae</taxon>
        <taxon>Arxiozyma</taxon>
    </lineage>
</organism>
<dbReference type="PANTHER" id="PTHR10683:SF18">
    <property type="entry name" value="TRANSALDOLASE"/>
    <property type="match status" value="1"/>
</dbReference>
<dbReference type="PROSITE" id="PS01054">
    <property type="entry name" value="TRANSALDOLASE_1"/>
    <property type="match status" value="1"/>
</dbReference>
<proteinExistence type="inferred from homology"/>
<protein>
    <recommendedName>
        <fullName evidence="5">Transaldolase</fullName>
        <ecNumber evidence="4">2.2.1.2</ecNumber>
    </recommendedName>
</protein>
<gene>
    <name evidence="10" type="ORF">RI543_000339</name>
</gene>
<evidence type="ECO:0000256" key="9">
    <source>
        <dbReference type="ARBA" id="ARBA00048810"/>
    </source>
</evidence>
<evidence type="ECO:0000256" key="7">
    <source>
        <dbReference type="ARBA" id="ARBA00023126"/>
    </source>
</evidence>
<dbReference type="EMBL" id="JAWIZZ010000006">
    <property type="protein sequence ID" value="KAK5782402.1"/>
    <property type="molecule type" value="Genomic_DNA"/>
</dbReference>
<evidence type="ECO:0000256" key="1">
    <source>
        <dbReference type="ARBA" id="ARBA00003518"/>
    </source>
</evidence>
<dbReference type="GO" id="GO:0005737">
    <property type="term" value="C:cytoplasm"/>
    <property type="evidence" value="ECO:0007669"/>
    <property type="project" value="InterPro"/>
</dbReference>
<dbReference type="FunFam" id="3.20.20.70:FF:000088">
    <property type="entry name" value="Transaldolase"/>
    <property type="match status" value="1"/>
</dbReference>
<dbReference type="NCBIfam" id="TIGR00874">
    <property type="entry name" value="talAB"/>
    <property type="match status" value="1"/>
</dbReference>
<dbReference type="GO" id="GO:0004801">
    <property type="term" value="F:transaldolase activity"/>
    <property type="evidence" value="ECO:0007669"/>
    <property type="project" value="UniProtKB-EC"/>
</dbReference>
<dbReference type="EC" id="2.2.1.2" evidence="4"/>
<reference evidence="11" key="1">
    <citation type="submission" date="2023-07" db="EMBL/GenBank/DDBJ databases">
        <title>A draft genome of Kazachstania heterogenica Y-27499.</title>
        <authorList>
            <person name="Donic C."/>
            <person name="Kralova J.S."/>
            <person name="Fidel L."/>
            <person name="Ben-Dor S."/>
            <person name="Jung S."/>
        </authorList>
    </citation>
    <scope>NUCLEOTIDE SEQUENCE [LARGE SCALE GENOMIC DNA]</scope>
    <source>
        <strain evidence="11">Y27499</strain>
    </source>
</reference>
<evidence type="ECO:0000256" key="3">
    <source>
        <dbReference type="ARBA" id="ARBA00008012"/>
    </source>
</evidence>
<sequence>MEPDSKKQNTGKTSLDNLKETGTIVVADTGDFEEIEKYSPQDATTNPTLLLAASKKESYQPLMNTAIEYGKKNGSLLGEQVDIAMDKLFVEFGRSILNIVPGRVSTEVDARLSFNRKATVTKAINLIDLYEKEGVSKDRVLIKIGATWEGIQAAKELESDHGIHTNLTLLFSFVQAVACAEAGVTLISPFIGRIMDFFKEKTGKTYTANDDPGVLLVKRIYYYYKKHGYNTTIMGASFRNIDEIKALAGLDHVTLSLNLLDKLLSSKEEIPKQLNLKTAKDKGESKISFINNESKFRYDFNEDEAAVIKMAEGIRKFAKDADMLQNLIEKKLSE</sequence>